<sequence length="473" mass="50035">MTSHQITMHHLAGLLGEWRGPASDYSTLAERIRLLVIDGRIKAGARLPSERALAEHLGISRTTVNSALADLRASGYVRSRQGSGSVIEIPGRTGDLPIPRAGDMLDLSRATSSAVPGVHAAAERALRRLPARLTTDGYELSGLPTLRETLAALYSSRGVPTAPENILVTSGSASAVSLIARTFLAPGDRVIVETPGYPHSNDAFRAAGARLIPTIVDGEDGWDAEEFASSVTRALPVLAYVMPDFHNPTSRSMSASVRGAVVDAAARNGTILVSDETTAELDIDRLESTIPIAAYDTAGSTVVSVGSASKTMWGGLRVGWIRASTTIIDRLVAARFSFDLGAAVLEQLITSELLEDLDAIIAYRRDLHRASRDTLAASLTRDLPSAHLHSVDGGVAAWVRLDTPVSSALTIAARSRGLLIGAGPWFGLSGEFERNIRVPITATPDAIERAVTILAEAMPEASAPHHAAHRAVL</sequence>
<dbReference type="InterPro" id="IPR051446">
    <property type="entry name" value="HTH_trans_reg/aminotransferase"/>
</dbReference>
<keyword evidence="2" id="KW-0663">Pyridoxal phosphate</keyword>
<keyword evidence="7" id="KW-0032">Aminotransferase</keyword>
<dbReference type="InterPro" id="IPR015421">
    <property type="entry name" value="PyrdxlP-dep_Trfase_major"/>
</dbReference>
<keyword evidence="5" id="KW-0804">Transcription</keyword>
<dbReference type="InterPro" id="IPR036388">
    <property type="entry name" value="WH-like_DNA-bd_sf"/>
</dbReference>
<accession>A0ABN2P741</accession>
<proteinExistence type="inferred from homology"/>
<dbReference type="InterPro" id="IPR004839">
    <property type="entry name" value="Aminotransferase_I/II_large"/>
</dbReference>
<evidence type="ECO:0000256" key="5">
    <source>
        <dbReference type="ARBA" id="ARBA00023163"/>
    </source>
</evidence>
<dbReference type="CDD" id="cd00609">
    <property type="entry name" value="AAT_like"/>
    <property type="match status" value="1"/>
</dbReference>
<dbReference type="GO" id="GO:0008483">
    <property type="term" value="F:transaminase activity"/>
    <property type="evidence" value="ECO:0007669"/>
    <property type="project" value="UniProtKB-KW"/>
</dbReference>
<dbReference type="SUPFAM" id="SSF46785">
    <property type="entry name" value="Winged helix' DNA-binding domain"/>
    <property type="match status" value="1"/>
</dbReference>
<dbReference type="Pfam" id="PF00392">
    <property type="entry name" value="GntR"/>
    <property type="match status" value="1"/>
</dbReference>
<dbReference type="SUPFAM" id="SSF53383">
    <property type="entry name" value="PLP-dependent transferases"/>
    <property type="match status" value="1"/>
</dbReference>
<dbReference type="InterPro" id="IPR015422">
    <property type="entry name" value="PyrdxlP-dep_Trfase_small"/>
</dbReference>
<keyword evidence="4" id="KW-0238">DNA-binding</keyword>
<organism evidence="7 8">
    <name type="scientific">Microbacterium aoyamense</name>
    <dbReference type="NCBI Taxonomy" id="344166"/>
    <lineage>
        <taxon>Bacteria</taxon>
        <taxon>Bacillati</taxon>
        <taxon>Actinomycetota</taxon>
        <taxon>Actinomycetes</taxon>
        <taxon>Micrococcales</taxon>
        <taxon>Microbacteriaceae</taxon>
        <taxon>Microbacterium</taxon>
    </lineage>
</organism>
<dbReference type="Proteomes" id="UP001501343">
    <property type="component" value="Unassembled WGS sequence"/>
</dbReference>
<protein>
    <submittedName>
        <fullName evidence="7">PLP-dependent aminotransferase family protein</fullName>
    </submittedName>
</protein>
<dbReference type="InterPro" id="IPR036390">
    <property type="entry name" value="WH_DNA-bd_sf"/>
</dbReference>
<name>A0ABN2P741_9MICO</name>
<evidence type="ECO:0000313" key="8">
    <source>
        <dbReference type="Proteomes" id="UP001501343"/>
    </source>
</evidence>
<dbReference type="EMBL" id="BAAAOF010000001">
    <property type="protein sequence ID" value="GAA1914318.1"/>
    <property type="molecule type" value="Genomic_DNA"/>
</dbReference>
<dbReference type="Gene3D" id="3.90.1150.10">
    <property type="entry name" value="Aspartate Aminotransferase, domain 1"/>
    <property type="match status" value="1"/>
</dbReference>
<dbReference type="CDD" id="cd07377">
    <property type="entry name" value="WHTH_GntR"/>
    <property type="match status" value="1"/>
</dbReference>
<evidence type="ECO:0000256" key="3">
    <source>
        <dbReference type="ARBA" id="ARBA00023015"/>
    </source>
</evidence>
<dbReference type="InterPro" id="IPR015424">
    <property type="entry name" value="PyrdxlP-dep_Trfase"/>
</dbReference>
<evidence type="ECO:0000313" key="7">
    <source>
        <dbReference type="EMBL" id="GAA1914318.1"/>
    </source>
</evidence>
<keyword evidence="3" id="KW-0805">Transcription regulation</keyword>
<dbReference type="PRINTS" id="PR00035">
    <property type="entry name" value="HTHGNTR"/>
</dbReference>
<gene>
    <name evidence="7" type="ORF">GCM10009775_03670</name>
</gene>
<dbReference type="PROSITE" id="PS50949">
    <property type="entry name" value="HTH_GNTR"/>
    <property type="match status" value="1"/>
</dbReference>
<evidence type="ECO:0000256" key="1">
    <source>
        <dbReference type="ARBA" id="ARBA00005384"/>
    </source>
</evidence>
<dbReference type="Gene3D" id="3.40.640.10">
    <property type="entry name" value="Type I PLP-dependent aspartate aminotransferase-like (Major domain)"/>
    <property type="match status" value="1"/>
</dbReference>
<dbReference type="PANTHER" id="PTHR46577">
    <property type="entry name" value="HTH-TYPE TRANSCRIPTIONAL REGULATORY PROTEIN GABR"/>
    <property type="match status" value="1"/>
</dbReference>
<keyword evidence="8" id="KW-1185">Reference proteome</keyword>
<comment type="caution">
    <text evidence="7">The sequence shown here is derived from an EMBL/GenBank/DDBJ whole genome shotgun (WGS) entry which is preliminary data.</text>
</comment>
<dbReference type="PANTHER" id="PTHR46577:SF1">
    <property type="entry name" value="HTH-TYPE TRANSCRIPTIONAL REGULATORY PROTEIN GABR"/>
    <property type="match status" value="1"/>
</dbReference>
<dbReference type="RefSeq" id="WP_248149008.1">
    <property type="nucleotide sequence ID" value="NZ_BAAAOF010000001.1"/>
</dbReference>
<comment type="similarity">
    <text evidence="1">In the C-terminal section; belongs to the class-I pyridoxal-phosphate-dependent aminotransferase family.</text>
</comment>
<evidence type="ECO:0000259" key="6">
    <source>
        <dbReference type="PROSITE" id="PS50949"/>
    </source>
</evidence>
<feature type="domain" description="HTH gntR-type" evidence="6">
    <location>
        <begin position="22"/>
        <end position="90"/>
    </location>
</feature>
<evidence type="ECO:0000256" key="4">
    <source>
        <dbReference type="ARBA" id="ARBA00023125"/>
    </source>
</evidence>
<dbReference type="SMART" id="SM00345">
    <property type="entry name" value="HTH_GNTR"/>
    <property type="match status" value="1"/>
</dbReference>
<dbReference type="InterPro" id="IPR000524">
    <property type="entry name" value="Tscrpt_reg_HTH_GntR"/>
</dbReference>
<keyword evidence="7" id="KW-0808">Transferase</keyword>
<evidence type="ECO:0000256" key="2">
    <source>
        <dbReference type="ARBA" id="ARBA00022898"/>
    </source>
</evidence>
<reference evidence="7 8" key="1">
    <citation type="journal article" date="2019" name="Int. J. Syst. Evol. Microbiol.">
        <title>The Global Catalogue of Microorganisms (GCM) 10K type strain sequencing project: providing services to taxonomists for standard genome sequencing and annotation.</title>
        <authorList>
            <consortium name="The Broad Institute Genomics Platform"/>
            <consortium name="The Broad Institute Genome Sequencing Center for Infectious Disease"/>
            <person name="Wu L."/>
            <person name="Ma J."/>
        </authorList>
    </citation>
    <scope>NUCLEOTIDE SEQUENCE [LARGE SCALE GENOMIC DNA]</scope>
    <source>
        <strain evidence="7 8">JCM 14900</strain>
    </source>
</reference>
<dbReference type="Pfam" id="PF00155">
    <property type="entry name" value="Aminotran_1_2"/>
    <property type="match status" value="1"/>
</dbReference>
<dbReference type="Gene3D" id="1.10.10.10">
    <property type="entry name" value="Winged helix-like DNA-binding domain superfamily/Winged helix DNA-binding domain"/>
    <property type="match status" value="1"/>
</dbReference>